<evidence type="ECO:0000259" key="3">
    <source>
        <dbReference type="PROSITE" id="PS50110"/>
    </source>
</evidence>
<feature type="domain" description="Response regulatory" evidence="3">
    <location>
        <begin position="8"/>
        <end position="121"/>
    </location>
</feature>
<dbReference type="AlphaFoldDB" id="W0ADI9"/>
<dbReference type="RefSeq" id="WP_025294121.1">
    <property type="nucleotide sequence ID" value="NZ_CP006644.1"/>
</dbReference>
<dbReference type="Proteomes" id="UP000018851">
    <property type="component" value="Chromosome"/>
</dbReference>
<proteinExistence type="predicted"/>
<dbReference type="PANTHER" id="PTHR44591:SF3">
    <property type="entry name" value="RESPONSE REGULATORY DOMAIN-CONTAINING PROTEIN"/>
    <property type="match status" value="1"/>
</dbReference>
<sequence length="124" mass="13540">MPTEKRALVLIVEDEALVRMHGCAVLEGAGFGVLEAGSADEAVGILEQHGDIRLLFSDVDLPGGMTGIELAALVHKRWPGIGLLLTSGHQRPQAADLPDDGLFLRKPWKERDVVDRLRAILDRR</sequence>
<keyword evidence="1 2" id="KW-0597">Phosphoprotein</keyword>
<dbReference type="GO" id="GO:0000160">
    <property type="term" value="P:phosphorelay signal transduction system"/>
    <property type="evidence" value="ECO:0007669"/>
    <property type="project" value="InterPro"/>
</dbReference>
<feature type="modified residue" description="4-aspartylphosphate" evidence="2">
    <location>
        <position position="58"/>
    </location>
</feature>
<dbReference type="Pfam" id="PF00072">
    <property type="entry name" value="Response_reg"/>
    <property type="match status" value="1"/>
</dbReference>
<name>W0ADI9_9SPHN</name>
<dbReference type="PANTHER" id="PTHR44591">
    <property type="entry name" value="STRESS RESPONSE REGULATOR PROTEIN 1"/>
    <property type="match status" value="1"/>
</dbReference>
<dbReference type="EMBL" id="CP006644">
    <property type="protein sequence ID" value="AHE55964.1"/>
    <property type="molecule type" value="Genomic_DNA"/>
</dbReference>
<dbReference type="InterPro" id="IPR011006">
    <property type="entry name" value="CheY-like_superfamily"/>
</dbReference>
<reference evidence="4 5" key="1">
    <citation type="submission" date="2013-07" db="EMBL/GenBank/DDBJ databases">
        <title>Completed genome of Sphingomonas sanxanigenens NX02.</title>
        <authorList>
            <person name="Ma T."/>
            <person name="Huang H."/>
            <person name="Wu M."/>
            <person name="Li X."/>
            <person name="Li G."/>
        </authorList>
    </citation>
    <scope>NUCLEOTIDE SEQUENCE [LARGE SCALE GENOMIC DNA]</scope>
    <source>
        <strain evidence="4 5">NX02</strain>
    </source>
</reference>
<dbReference type="InterPro" id="IPR001789">
    <property type="entry name" value="Sig_transdc_resp-reg_receiver"/>
</dbReference>
<dbReference type="eggNOG" id="COG0784">
    <property type="taxonomic scope" value="Bacteria"/>
</dbReference>
<dbReference type="KEGG" id="ssan:NX02_21665"/>
<evidence type="ECO:0000313" key="4">
    <source>
        <dbReference type="EMBL" id="AHE55964.1"/>
    </source>
</evidence>
<dbReference type="SUPFAM" id="SSF52172">
    <property type="entry name" value="CheY-like"/>
    <property type="match status" value="1"/>
</dbReference>
<protein>
    <recommendedName>
        <fullName evidence="3">Response regulatory domain-containing protein</fullName>
    </recommendedName>
</protein>
<dbReference type="SMART" id="SM00448">
    <property type="entry name" value="REC"/>
    <property type="match status" value="1"/>
</dbReference>
<dbReference type="Gene3D" id="3.40.50.2300">
    <property type="match status" value="1"/>
</dbReference>
<organism evidence="4 5">
    <name type="scientific">Sphingomonas sanxanigenens DSM 19645 = NX02</name>
    <dbReference type="NCBI Taxonomy" id="1123269"/>
    <lineage>
        <taxon>Bacteria</taxon>
        <taxon>Pseudomonadati</taxon>
        <taxon>Pseudomonadota</taxon>
        <taxon>Alphaproteobacteria</taxon>
        <taxon>Sphingomonadales</taxon>
        <taxon>Sphingomonadaceae</taxon>
        <taxon>Sphingomonas</taxon>
    </lineage>
</organism>
<accession>W0ADI9</accession>
<dbReference type="OrthoDB" id="9784719at2"/>
<dbReference type="PATRIC" id="fig|1123269.5.peg.4239"/>
<dbReference type="HOGENOM" id="CLU_000445_69_8_5"/>
<evidence type="ECO:0000313" key="5">
    <source>
        <dbReference type="Proteomes" id="UP000018851"/>
    </source>
</evidence>
<evidence type="ECO:0000256" key="2">
    <source>
        <dbReference type="PROSITE-ProRule" id="PRU00169"/>
    </source>
</evidence>
<dbReference type="InterPro" id="IPR050595">
    <property type="entry name" value="Bact_response_regulator"/>
</dbReference>
<dbReference type="STRING" id="1123269.NX02_21665"/>
<gene>
    <name evidence="4" type="ORF">NX02_21665</name>
</gene>
<evidence type="ECO:0000256" key="1">
    <source>
        <dbReference type="ARBA" id="ARBA00022553"/>
    </source>
</evidence>
<dbReference type="PROSITE" id="PS50110">
    <property type="entry name" value="RESPONSE_REGULATORY"/>
    <property type="match status" value="1"/>
</dbReference>
<keyword evidence="5" id="KW-1185">Reference proteome</keyword>